<dbReference type="EMBL" id="JACONZ010000002">
    <property type="protein sequence ID" value="MBC5580889.1"/>
    <property type="molecule type" value="Genomic_DNA"/>
</dbReference>
<feature type="coiled-coil region" evidence="1">
    <location>
        <begin position="40"/>
        <end position="77"/>
    </location>
</feature>
<evidence type="ECO:0000313" key="3">
    <source>
        <dbReference type="Proteomes" id="UP000659630"/>
    </source>
</evidence>
<name>A0A923I856_9FIRM</name>
<evidence type="ECO:0000313" key="2">
    <source>
        <dbReference type="EMBL" id="MBC5580889.1"/>
    </source>
</evidence>
<accession>A0A923I856</accession>
<dbReference type="AlphaFoldDB" id="A0A923I856"/>
<dbReference type="RefSeq" id="WP_186887268.1">
    <property type="nucleotide sequence ID" value="NZ_JACONZ010000002.1"/>
</dbReference>
<comment type="caution">
    <text evidence="2">The sequence shown here is derived from an EMBL/GenBank/DDBJ whole genome shotgun (WGS) entry which is preliminary data.</text>
</comment>
<keyword evidence="3" id="KW-1185">Reference proteome</keyword>
<proteinExistence type="predicted"/>
<organism evidence="2 3">
    <name type="scientific">Anaerofilum hominis</name>
    <dbReference type="NCBI Taxonomy" id="2763016"/>
    <lineage>
        <taxon>Bacteria</taxon>
        <taxon>Bacillati</taxon>
        <taxon>Bacillota</taxon>
        <taxon>Clostridia</taxon>
        <taxon>Eubacteriales</taxon>
        <taxon>Oscillospiraceae</taxon>
        <taxon>Anaerofilum</taxon>
    </lineage>
</organism>
<reference evidence="2" key="1">
    <citation type="submission" date="2020-08" db="EMBL/GenBank/DDBJ databases">
        <title>Genome public.</title>
        <authorList>
            <person name="Liu C."/>
            <person name="Sun Q."/>
        </authorList>
    </citation>
    <scope>NUCLEOTIDE SEQUENCE</scope>
    <source>
        <strain evidence="2">BX8</strain>
    </source>
</reference>
<protein>
    <submittedName>
        <fullName evidence="2">Uncharacterized protein</fullName>
    </submittedName>
</protein>
<gene>
    <name evidence="2" type="ORF">H8S23_05175</name>
</gene>
<keyword evidence="1" id="KW-0175">Coiled coil</keyword>
<sequence length="109" mass="12897">MDKEMIVTELRCFDFRADCKSCHYHEAGAPYPYRLYWDAADLIKEQAAEIERQAAEIERLTAERDAAQRALRLSIETYSVDTMQTERLERYYIKRAYRLLGAEEGENHE</sequence>
<dbReference type="Proteomes" id="UP000659630">
    <property type="component" value="Unassembled WGS sequence"/>
</dbReference>
<evidence type="ECO:0000256" key="1">
    <source>
        <dbReference type="SAM" id="Coils"/>
    </source>
</evidence>